<dbReference type="InterPro" id="IPR024072">
    <property type="entry name" value="DHFR-like_dom_sf"/>
</dbReference>
<dbReference type="RefSeq" id="WP_235058251.1">
    <property type="nucleotide sequence ID" value="NZ_JAKFHA010000049.1"/>
</dbReference>
<evidence type="ECO:0000313" key="3">
    <source>
        <dbReference type="Proteomes" id="UP001165378"/>
    </source>
</evidence>
<organism evidence="2 3">
    <name type="scientific">Yinghuangia soli</name>
    <dbReference type="NCBI Taxonomy" id="2908204"/>
    <lineage>
        <taxon>Bacteria</taxon>
        <taxon>Bacillati</taxon>
        <taxon>Actinomycetota</taxon>
        <taxon>Actinomycetes</taxon>
        <taxon>Kitasatosporales</taxon>
        <taxon>Streptomycetaceae</taxon>
        <taxon>Yinghuangia</taxon>
    </lineage>
</organism>
<dbReference type="Proteomes" id="UP001165378">
    <property type="component" value="Unassembled WGS sequence"/>
</dbReference>
<comment type="caution">
    <text evidence="2">The sequence shown here is derived from an EMBL/GenBank/DDBJ whole genome shotgun (WGS) entry which is preliminary data.</text>
</comment>
<gene>
    <name evidence="2" type="ORF">LZ495_40440</name>
</gene>
<evidence type="ECO:0000313" key="2">
    <source>
        <dbReference type="EMBL" id="MCF2533459.1"/>
    </source>
</evidence>
<evidence type="ECO:0000259" key="1">
    <source>
        <dbReference type="Pfam" id="PF01872"/>
    </source>
</evidence>
<name>A0AA41U921_9ACTN</name>
<proteinExistence type="predicted"/>
<dbReference type="Gene3D" id="3.40.430.10">
    <property type="entry name" value="Dihydrofolate Reductase, subunit A"/>
    <property type="match status" value="1"/>
</dbReference>
<reference evidence="2" key="1">
    <citation type="submission" date="2022-01" db="EMBL/GenBank/DDBJ databases">
        <title>Genome-Based Taxonomic Classification of the Phylum Actinobacteria.</title>
        <authorList>
            <person name="Gao Y."/>
        </authorList>
    </citation>
    <scope>NUCLEOTIDE SEQUENCE</scope>
    <source>
        <strain evidence="2">KLBMP 8922</strain>
    </source>
</reference>
<dbReference type="GO" id="GO:0008703">
    <property type="term" value="F:5-amino-6-(5-phosphoribosylamino)uracil reductase activity"/>
    <property type="evidence" value="ECO:0007669"/>
    <property type="project" value="InterPro"/>
</dbReference>
<dbReference type="EMBL" id="JAKFHA010000049">
    <property type="protein sequence ID" value="MCF2533459.1"/>
    <property type="molecule type" value="Genomic_DNA"/>
</dbReference>
<dbReference type="Pfam" id="PF01872">
    <property type="entry name" value="RibD_C"/>
    <property type="match status" value="1"/>
</dbReference>
<dbReference type="SUPFAM" id="SSF53597">
    <property type="entry name" value="Dihydrofolate reductase-like"/>
    <property type="match status" value="1"/>
</dbReference>
<protein>
    <submittedName>
        <fullName evidence="2">Dihydrofolate reductase family protein</fullName>
    </submittedName>
</protein>
<accession>A0AA41U921</accession>
<sequence length="206" mass="22289">MPQRTAQSTPSARKVTANIAITLDGRYNGPGGPADIGPIVRYATTDVARDHMTRIWENATTALLGRVNAEGFLGYWPTVAADENADPRDRGYAKWLVDTDKVVLSTTLTEAPWERTRVRNAPVADVVAELRAAGGDGDILANTSPTVIKALLAADLLDRLYLLVCPEIAGGGDRLFDDGLPGTQWTLARQETGELGEIAMIYDRIR</sequence>
<keyword evidence="3" id="KW-1185">Reference proteome</keyword>
<dbReference type="GO" id="GO:0009231">
    <property type="term" value="P:riboflavin biosynthetic process"/>
    <property type="evidence" value="ECO:0007669"/>
    <property type="project" value="InterPro"/>
</dbReference>
<dbReference type="AlphaFoldDB" id="A0AA41U921"/>
<feature type="domain" description="Bacterial bifunctional deaminase-reductase C-terminal" evidence="1">
    <location>
        <begin position="13"/>
        <end position="191"/>
    </location>
</feature>
<dbReference type="InterPro" id="IPR002734">
    <property type="entry name" value="RibDG_C"/>
</dbReference>